<reference evidence="3 4" key="1">
    <citation type="submission" date="2013-12" db="EMBL/GenBank/DDBJ databases">
        <title>Comparative genomics of Petrotoga isolates.</title>
        <authorList>
            <person name="Nesbo C.L."/>
            <person name="Charchuk R."/>
            <person name="Chow K."/>
        </authorList>
    </citation>
    <scope>NUCLEOTIDE SEQUENCE [LARGE SCALE GENOMIC DNA]</scope>
    <source>
        <strain evidence="3 4">DSM 10691</strain>
    </source>
</reference>
<keyword evidence="1" id="KW-0812">Transmembrane</keyword>
<sequence>MSYIVVNMFVILTSFNWQNLLFANSLLYIGLYDYFTFIIPDLGIVAILVIALLNFDYFNLFFTIIIFLITFYYWRNGKMGFGDVKFLSVLSLLIGIYIFPVIIVSIILIILSNIEKKIKKVPLGFYVMLSTFTLYIFRGVYHIL</sequence>
<evidence type="ECO:0000313" key="3">
    <source>
        <dbReference type="EMBL" id="PNR97369.1"/>
    </source>
</evidence>
<dbReference type="OrthoDB" id="49506at2"/>
<keyword evidence="4" id="KW-1185">Reference proteome</keyword>
<dbReference type="InterPro" id="IPR000045">
    <property type="entry name" value="Prepilin_IV_endopep_pep"/>
</dbReference>
<evidence type="ECO:0000313" key="4">
    <source>
        <dbReference type="Proteomes" id="UP000236199"/>
    </source>
</evidence>
<keyword evidence="1" id="KW-1133">Transmembrane helix</keyword>
<feature type="domain" description="Prepilin type IV endopeptidase peptidase" evidence="2">
    <location>
        <begin position="21"/>
        <end position="109"/>
    </location>
</feature>
<dbReference type="EMBL" id="AZRM01000065">
    <property type="protein sequence ID" value="PNR97369.1"/>
    <property type="molecule type" value="Genomic_DNA"/>
</dbReference>
<dbReference type="GO" id="GO:0004190">
    <property type="term" value="F:aspartic-type endopeptidase activity"/>
    <property type="evidence" value="ECO:0007669"/>
    <property type="project" value="InterPro"/>
</dbReference>
<gene>
    <name evidence="3" type="ORF">X928_10255</name>
</gene>
<dbReference type="Gene3D" id="1.20.120.1220">
    <property type="match status" value="1"/>
</dbReference>
<dbReference type="Pfam" id="PF01478">
    <property type="entry name" value="Peptidase_A24"/>
    <property type="match status" value="1"/>
</dbReference>
<feature type="transmembrane region" description="Helical" evidence="1">
    <location>
        <begin position="57"/>
        <end position="74"/>
    </location>
</feature>
<feature type="transmembrane region" description="Helical" evidence="1">
    <location>
        <begin position="123"/>
        <end position="141"/>
    </location>
</feature>
<evidence type="ECO:0000256" key="1">
    <source>
        <dbReference type="SAM" id="Phobius"/>
    </source>
</evidence>
<feature type="transmembrane region" description="Helical" evidence="1">
    <location>
        <begin position="86"/>
        <end position="111"/>
    </location>
</feature>
<evidence type="ECO:0000259" key="2">
    <source>
        <dbReference type="Pfam" id="PF01478"/>
    </source>
</evidence>
<dbReference type="AlphaFoldDB" id="A0A2K1P3J4"/>
<organism evidence="3 4">
    <name type="scientific">Petrotoga miotherma DSM 10691</name>
    <dbReference type="NCBI Taxonomy" id="1434326"/>
    <lineage>
        <taxon>Bacteria</taxon>
        <taxon>Thermotogati</taxon>
        <taxon>Thermotogota</taxon>
        <taxon>Thermotogae</taxon>
        <taxon>Petrotogales</taxon>
        <taxon>Petrotogaceae</taxon>
        <taxon>Petrotoga</taxon>
    </lineage>
</organism>
<dbReference type="Proteomes" id="UP000236199">
    <property type="component" value="Unassembled WGS sequence"/>
</dbReference>
<keyword evidence="1" id="KW-0472">Membrane</keyword>
<dbReference type="GO" id="GO:0016020">
    <property type="term" value="C:membrane"/>
    <property type="evidence" value="ECO:0007669"/>
    <property type="project" value="InterPro"/>
</dbReference>
<proteinExistence type="predicted"/>
<comment type="caution">
    <text evidence="3">The sequence shown here is derived from an EMBL/GenBank/DDBJ whole genome shotgun (WGS) entry which is preliminary data.</text>
</comment>
<name>A0A2K1P3J4_9BACT</name>
<feature type="transmembrane region" description="Helical" evidence="1">
    <location>
        <begin position="26"/>
        <end position="50"/>
    </location>
</feature>
<accession>A0A2K1P3J4</accession>
<protein>
    <recommendedName>
        <fullName evidence="2">Prepilin type IV endopeptidase peptidase domain-containing protein</fullName>
    </recommendedName>
</protein>